<evidence type="ECO:0000313" key="2">
    <source>
        <dbReference type="Proteomes" id="UP001456562"/>
    </source>
</evidence>
<dbReference type="EMBL" id="JBEJUE010000044">
    <property type="protein sequence ID" value="MER0428838.1"/>
    <property type="molecule type" value="Genomic_DNA"/>
</dbReference>
<keyword evidence="1" id="KW-0548">Nucleotidyltransferase</keyword>
<keyword evidence="1" id="KW-0808">Transferase</keyword>
<dbReference type="CDD" id="cd05403">
    <property type="entry name" value="NT_KNTase_like"/>
    <property type="match status" value="1"/>
</dbReference>
<name>A0ABV1QCE2_STRMI</name>
<comment type="caution">
    <text evidence="1">The sequence shown here is derived from an EMBL/GenBank/DDBJ whole genome shotgun (WGS) entry which is preliminary data.</text>
</comment>
<dbReference type="SUPFAM" id="SSF81301">
    <property type="entry name" value="Nucleotidyltransferase"/>
    <property type="match status" value="1"/>
</dbReference>
<dbReference type="GO" id="GO:0016779">
    <property type="term" value="F:nucleotidyltransferase activity"/>
    <property type="evidence" value="ECO:0007669"/>
    <property type="project" value="UniProtKB-KW"/>
</dbReference>
<dbReference type="RefSeq" id="WP_350240867.1">
    <property type="nucleotide sequence ID" value="NZ_JBEJUE010000044.1"/>
</dbReference>
<accession>A0ABV1QCE2</accession>
<organism evidence="1 2">
    <name type="scientific">Streptomyces microflavus</name>
    <name type="common">Streptomyces lipmanii</name>
    <dbReference type="NCBI Taxonomy" id="1919"/>
    <lineage>
        <taxon>Bacteria</taxon>
        <taxon>Bacillati</taxon>
        <taxon>Actinomycetota</taxon>
        <taxon>Actinomycetes</taxon>
        <taxon>Kitasatosporales</taxon>
        <taxon>Streptomycetaceae</taxon>
        <taxon>Streptomyces</taxon>
    </lineage>
</organism>
<reference evidence="1 2" key="1">
    <citation type="submission" date="2024-01" db="EMBL/GenBank/DDBJ databases">
        <title>Metagenomic exploration of the rhizosphere soil microbial community and their significance in facilitating the development of wild simulated ginseng.</title>
        <authorList>
            <person name="Huang J."/>
        </authorList>
    </citation>
    <scope>NUCLEOTIDE SEQUENCE [LARGE SCALE GENOMIC DNA]</scope>
    <source>
        <strain evidence="1 2">WY141</strain>
    </source>
</reference>
<proteinExistence type="predicted"/>
<keyword evidence="2" id="KW-1185">Reference proteome</keyword>
<protein>
    <submittedName>
        <fullName evidence="1">Nucleotidyltransferase domain-containing protein</fullName>
        <ecNumber evidence="1">2.7.7.-</ecNumber>
    </submittedName>
</protein>
<evidence type="ECO:0000313" key="1">
    <source>
        <dbReference type="EMBL" id="MER0428838.1"/>
    </source>
</evidence>
<gene>
    <name evidence="1" type="ORF">ABR748_32205</name>
</gene>
<dbReference type="InterPro" id="IPR043519">
    <property type="entry name" value="NT_sf"/>
</dbReference>
<sequence length="239" mass="27242">MNGAGDRVPASGAEGRQLLHLFRATPCVLAAWQYGSSLRDDYSPGHSDIDILLAVQDTTPTPVLLTCAEAMRTRLPEVEVTILKHCEIKEGLHPGWSRHFFINVARSGIHLYGPDLLAHLPHPSLAEARARLTQLCQRARLVVINSTKTHERAFWLNKYQQWVPLCLMELLDLNGMPEDRLRVAHQTFSTRFPQLGASIEYPYPDFAELHEYLEDLLVWLDDRHSLFERALKDKTEAAW</sequence>
<dbReference type="EC" id="2.7.7.-" evidence="1"/>
<dbReference type="Proteomes" id="UP001456562">
    <property type="component" value="Unassembled WGS sequence"/>
</dbReference>